<gene>
    <name evidence="1" type="ORF">C667_02933</name>
</gene>
<dbReference type="Proteomes" id="UP000013047">
    <property type="component" value="Unassembled WGS sequence"/>
</dbReference>
<organism evidence="1 2">
    <name type="scientific">Thauera phenylacetica B4P</name>
    <dbReference type="NCBI Taxonomy" id="1234382"/>
    <lineage>
        <taxon>Bacteria</taxon>
        <taxon>Pseudomonadati</taxon>
        <taxon>Pseudomonadota</taxon>
        <taxon>Betaproteobacteria</taxon>
        <taxon>Rhodocyclales</taxon>
        <taxon>Zoogloeaceae</taxon>
        <taxon>Thauera</taxon>
    </lineage>
</organism>
<keyword evidence="2" id="KW-1185">Reference proteome</keyword>
<proteinExistence type="predicted"/>
<comment type="caution">
    <text evidence="1">The sequence shown here is derived from an EMBL/GenBank/DDBJ whole genome shotgun (WGS) entry which is preliminary data.</text>
</comment>
<reference evidence="1 2" key="1">
    <citation type="submission" date="2012-09" db="EMBL/GenBank/DDBJ databases">
        <title>Draft Genome Sequences of 6 Strains from Genus Thauera.</title>
        <authorList>
            <person name="Liu B."/>
            <person name="Shapleigh J.P."/>
            <person name="Frostegard A.H."/>
        </authorList>
    </citation>
    <scope>NUCLEOTIDE SEQUENCE [LARGE SCALE GENOMIC DNA]</scope>
    <source>
        <strain evidence="1 2">B4P</strain>
    </source>
</reference>
<dbReference type="EMBL" id="AMXF01000008">
    <property type="protein sequence ID" value="ENO98625.1"/>
    <property type="molecule type" value="Genomic_DNA"/>
</dbReference>
<protein>
    <submittedName>
        <fullName evidence="1">Uncharacterized protein</fullName>
    </submittedName>
</protein>
<dbReference type="AlphaFoldDB" id="N6Z3Z4"/>
<evidence type="ECO:0000313" key="1">
    <source>
        <dbReference type="EMBL" id="ENO98625.1"/>
    </source>
</evidence>
<evidence type="ECO:0000313" key="2">
    <source>
        <dbReference type="Proteomes" id="UP000013047"/>
    </source>
</evidence>
<sequence length="91" mass="9923">MGHLVGALQQFSGATQAIRKELPADAQYGQLITLFLGTASLQLAYALLKDGNLPLLLGDGTEHLQKLGLRFDELFRELDVDGRRFLAVALV</sequence>
<name>N6Z3Z4_9RHOO</name>
<accession>N6Z3Z4</accession>